<proteinExistence type="predicted"/>
<evidence type="ECO:0000256" key="6">
    <source>
        <dbReference type="SAM" id="Phobius"/>
    </source>
</evidence>
<accession>D7BB40</accession>
<evidence type="ECO:0000256" key="1">
    <source>
        <dbReference type="ARBA" id="ARBA00004651"/>
    </source>
</evidence>
<feature type="transmembrane region" description="Helical" evidence="6">
    <location>
        <begin position="60"/>
        <end position="78"/>
    </location>
</feature>
<organism evidence="7 8">
    <name type="scientific">Allomeiothermus silvanus (strain ATCC 700542 / DSM 9946 / NBRC 106475 / NCIMB 13440 / VI-R2)</name>
    <name type="common">Thermus silvanus</name>
    <dbReference type="NCBI Taxonomy" id="526227"/>
    <lineage>
        <taxon>Bacteria</taxon>
        <taxon>Thermotogati</taxon>
        <taxon>Deinococcota</taxon>
        <taxon>Deinococci</taxon>
        <taxon>Thermales</taxon>
        <taxon>Thermaceae</taxon>
        <taxon>Allomeiothermus</taxon>
    </lineage>
</organism>
<dbReference type="EMBL" id="CP002042">
    <property type="protein sequence ID" value="ADH62600.1"/>
    <property type="molecule type" value="Genomic_DNA"/>
</dbReference>
<feature type="transmembrane region" description="Helical" evidence="6">
    <location>
        <begin position="12"/>
        <end position="33"/>
    </location>
</feature>
<dbReference type="RefSeq" id="WP_013157189.1">
    <property type="nucleotide sequence ID" value="NC_014212.1"/>
</dbReference>
<dbReference type="InterPro" id="IPR005495">
    <property type="entry name" value="LptG/LptF_permease"/>
</dbReference>
<name>D7BB40_ALLS1</name>
<dbReference type="GO" id="GO:0015920">
    <property type="term" value="P:lipopolysaccharide transport"/>
    <property type="evidence" value="ECO:0007669"/>
    <property type="project" value="TreeGrafter"/>
</dbReference>
<dbReference type="OrthoDB" id="24938at2"/>
<sequence>MSPLDRYLWREVGAAVLGGLAVIVLAFIGGYLYEVLAPLLQRGADPWVVAQYLAFRVPDALVRGLPIAMLFALLLVLSRMGEESELKAFLAGGISPLRVLFPLLLLAAVLFISGVLIGESIAPKATQSGQSLLRQAVFQKPRALLAPGSTFTDAYGRILYVGQADEGGIGGVRVITAEEILLSERAHFEGGQLVLEGGSRVTYAGSRPRTVARFERGTVPLVELAQDAPGGLSALTLAELHSRIRQYRQSGLPYHAELTAYYRKWAEPAAAFAFTVFAVGLSFFLLGGSRNLGMVGVVVLTFFYYATWSVGRIMGEAGALPPLLAAWGPGTLYAVAGAVLLGVGRR</sequence>
<comment type="subcellular location">
    <subcellularLocation>
        <location evidence="1">Cell membrane</location>
        <topology evidence="1">Multi-pass membrane protein</topology>
    </subcellularLocation>
</comment>
<gene>
    <name evidence="7" type="ordered locus">Mesil_0684</name>
</gene>
<dbReference type="PANTHER" id="PTHR33529">
    <property type="entry name" value="SLR0882 PROTEIN-RELATED"/>
    <property type="match status" value="1"/>
</dbReference>
<dbReference type="Pfam" id="PF03739">
    <property type="entry name" value="LptF_LptG"/>
    <property type="match status" value="1"/>
</dbReference>
<evidence type="ECO:0000256" key="5">
    <source>
        <dbReference type="ARBA" id="ARBA00023136"/>
    </source>
</evidence>
<feature type="transmembrane region" description="Helical" evidence="6">
    <location>
        <begin position="292"/>
        <end position="311"/>
    </location>
</feature>
<dbReference type="STRING" id="526227.Mesil_0684"/>
<keyword evidence="5 6" id="KW-0472">Membrane</keyword>
<reference evidence="7 8" key="1">
    <citation type="journal article" date="2010" name="Stand. Genomic Sci.">
        <title>Complete genome sequence of Meiothermus silvanus type strain (VI-R2).</title>
        <authorList>
            <person name="Sikorski J."/>
            <person name="Tindall B.J."/>
            <person name="Lowry S."/>
            <person name="Lucas S."/>
            <person name="Nolan M."/>
            <person name="Copeland A."/>
            <person name="Glavina Del Rio T."/>
            <person name="Tice H."/>
            <person name="Cheng J.F."/>
            <person name="Han C."/>
            <person name="Pitluck S."/>
            <person name="Liolios K."/>
            <person name="Ivanova N."/>
            <person name="Mavromatis K."/>
            <person name="Mikhailova N."/>
            <person name="Pati A."/>
            <person name="Goodwin L."/>
            <person name="Chen A."/>
            <person name="Palaniappan K."/>
            <person name="Land M."/>
            <person name="Hauser L."/>
            <person name="Chang Y.J."/>
            <person name="Jeffries C.D."/>
            <person name="Rohde M."/>
            <person name="Goker M."/>
            <person name="Woyke T."/>
            <person name="Bristow J."/>
            <person name="Eisen J.A."/>
            <person name="Markowitz V."/>
            <person name="Hugenholtz P."/>
            <person name="Kyrpides N.C."/>
            <person name="Klenk H.P."/>
            <person name="Lapidus A."/>
        </authorList>
    </citation>
    <scope>NUCLEOTIDE SEQUENCE [LARGE SCALE GENOMIC DNA]</scope>
    <source>
        <strain evidence="8">ATCC 700542 / DSM 9946 / VI-R2</strain>
    </source>
</reference>
<evidence type="ECO:0000313" key="8">
    <source>
        <dbReference type="Proteomes" id="UP000001916"/>
    </source>
</evidence>
<feature type="transmembrane region" description="Helical" evidence="6">
    <location>
        <begin position="99"/>
        <end position="118"/>
    </location>
</feature>
<feature type="transmembrane region" description="Helical" evidence="6">
    <location>
        <begin position="323"/>
        <end position="343"/>
    </location>
</feature>
<dbReference type="HOGENOM" id="CLU_028799_3_2_0"/>
<dbReference type="PANTHER" id="PTHR33529:SF6">
    <property type="entry name" value="YJGP_YJGQ FAMILY PERMEASE"/>
    <property type="match status" value="1"/>
</dbReference>
<dbReference type="GO" id="GO:0043190">
    <property type="term" value="C:ATP-binding cassette (ABC) transporter complex"/>
    <property type="evidence" value="ECO:0007669"/>
    <property type="project" value="TreeGrafter"/>
</dbReference>
<evidence type="ECO:0000313" key="7">
    <source>
        <dbReference type="EMBL" id="ADH62600.1"/>
    </source>
</evidence>
<keyword evidence="3 6" id="KW-0812">Transmembrane</keyword>
<protein>
    <submittedName>
        <fullName evidence="7">Permease YjgP/YjgQ family protein</fullName>
    </submittedName>
</protein>
<dbReference type="eggNOG" id="COG0795">
    <property type="taxonomic scope" value="Bacteria"/>
</dbReference>
<evidence type="ECO:0000256" key="3">
    <source>
        <dbReference type="ARBA" id="ARBA00022692"/>
    </source>
</evidence>
<evidence type="ECO:0000256" key="4">
    <source>
        <dbReference type="ARBA" id="ARBA00022989"/>
    </source>
</evidence>
<evidence type="ECO:0000256" key="2">
    <source>
        <dbReference type="ARBA" id="ARBA00022475"/>
    </source>
</evidence>
<dbReference type="AlphaFoldDB" id="D7BB40"/>
<keyword evidence="8" id="KW-1185">Reference proteome</keyword>
<dbReference type="Proteomes" id="UP000001916">
    <property type="component" value="Chromosome"/>
</dbReference>
<dbReference type="KEGG" id="msv:Mesil_0684"/>
<feature type="transmembrane region" description="Helical" evidence="6">
    <location>
        <begin position="265"/>
        <end position="285"/>
    </location>
</feature>
<keyword evidence="2" id="KW-1003">Cell membrane</keyword>
<keyword evidence="4 6" id="KW-1133">Transmembrane helix</keyword>